<reference evidence="2 3" key="1">
    <citation type="submission" date="2015-01" db="EMBL/GenBank/DDBJ databases">
        <title>Evolution of Trichinella species and genotypes.</title>
        <authorList>
            <person name="Korhonen P.K."/>
            <person name="Edoardo P."/>
            <person name="Giuseppe L.R."/>
            <person name="Gasser R.B."/>
        </authorList>
    </citation>
    <scope>NUCLEOTIDE SEQUENCE [LARGE SCALE GENOMIC DNA]</scope>
    <source>
        <strain evidence="2">ISS417</strain>
    </source>
</reference>
<comment type="caution">
    <text evidence="2">The sequence shown here is derived from an EMBL/GenBank/DDBJ whole genome shotgun (WGS) entry which is preliminary data.</text>
</comment>
<dbReference type="STRING" id="144512.A0A0V0T612"/>
<name>A0A0V0T612_9BILA</name>
<accession>A0A0V0T612</accession>
<dbReference type="GO" id="GO:0003964">
    <property type="term" value="F:RNA-directed DNA polymerase activity"/>
    <property type="evidence" value="ECO:0007669"/>
    <property type="project" value="UniProtKB-EC"/>
</dbReference>
<gene>
    <name evidence="2" type="primary">Tf2-9</name>
    <name evidence="2" type="ORF">T05_16033</name>
</gene>
<dbReference type="InterPro" id="IPR043502">
    <property type="entry name" value="DNA/RNA_pol_sf"/>
</dbReference>
<dbReference type="PANTHER" id="PTHR33064:SF37">
    <property type="entry name" value="RIBONUCLEASE H"/>
    <property type="match status" value="1"/>
</dbReference>
<dbReference type="EMBL" id="JYDJ01000567">
    <property type="protein sequence ID" value="KRX34443.1"/>
    <property type="molecule type" value="Genomic_DNA"/>
</dbReference>
<evidence type="ECO:0000256" key="1">
    <source>
        <dbReference type="ARBA" id="ARBA00012493"/>
    </source>
</evidence>
<dbReference type="EC" id="2.7.7.49" evidence="1"/>
<protein>
    <recommendedName>
        <fullName evidence="1">RNA-directed DNA polymerase</fullName>
        <ecNumber evidence="1">2.7.7.49</ecNumber>
    </recommendedName>
</protein>
<dbReference type="InterPro" id="IPR043128">
    <property type="entry name" value="Rev_trsase/Diguanyl_cyclase"/>
</dbReference>
<dbReference type="FunFam" id="3.30.70.270:FF:000020">
    <property type="entry name" value="Transposon Tf2-6 polyprotein-like Protein"/>
    <property type="match status" value="1"/>
</dbReference>
<proteinExistence type="predicted"/>
<dbReference type="SUPFAM" id="SSF56672">
    <property type="entry name" value="DNA/RNA polymerases"/>
    <property type="match status" value="1"/>
</dbReference>
<dbReference type="Gene3D" id="3.30.70.270">
    <property type="match status" value="1"/>
</dbReference>
<evidence type="ECO:0000313" key="2">
    <source>
        <dbReference type="EMBL" id="KRX34443.1"/>
    </source>
</evidence>
<dbReference type="PANTHER" id="PTHR33064">
    <property type="entry name" value="POL PROTEIN"/>
    <property type="match status" value="1"/>
</dbReference>
<organism evidence="2 3">
    <name type="scientific">Trichinella murrelli</name>
    <dbReference type="NCBI Taxonomy" id="144512"/>
    <lineage>
        <taxon>Eukaryota</taxon>
        <taxon>Metazoa</taxon>
        <taxon>Ecdysozoa</taxon>
        <taxon>Nematoda</taxon>
        <taxon>Enoplea</taxon>
        <taxon>Dorylaimia</taxon>
        <taxon>Trichinellida</taxon>
        <taxon>Trichinellidae</taxon>
        <taxon>Trichinella</taxon>
    </lineage>
</organism>
<keyword evidence="3" id="KW-1185">Reference proteome</keyword>
<evidence type="ECO:0000313" key="3">
    <source>
        <dbReference type="Proteomes" id="UP000055048"/>
    </source>
</evidence>
<dbReference type="AlphaFoldDB" id="A0A0V0T612"/>
<dbReference type="InterPro" id="IPR051320">
    <property type="entry name" value="Viral_Replic_Matur_Polypro"/>
</dbReference>
<sequence>MPLPTNIAKLRSFLGMCNYYTEFIPKLAELCSPLNQLLRNDARWNWTEEGTKAVERQNEG</sequence>
<dbReference type="Proteomes" id="UP000055048">
    <property type="component" value="Unassembled WGS sequence"/>
</dbReference>